<keyword evidence="3 7" id="KW-0228">DNA excision</keyword>
<dbReference type="Pfam" id="PF22920">
    <property type="entry name" value="UvrC_RNaseH"/>
    <property type="match status" value="1"/>
</dbReference>
<dbReference type="PROSITE" id="PS50165">
    <property type="entry name" value="UVRC"/>
    <property type="match status" value="1"/>
</dbReference>
<reference evidence="13" key="1">
    <citation type="submission" date="2011-04" db="EMBL/GenBank/DDBJ databases">
        <title>The complete genome of Spirochaeta coccoides DSM 17374.</title>
        <authorList>
            <person name="Lucas S."/>
            <person name="Copeland A."/>
            <person name="Lapidus A."/>
            <person name="Bruce D."/>
            <person name="Goodwin L."/>
            <person name="Pitluck S."/>
            <person name="Peters L."/>
            <person name="Kyrpides N."/>
            <person name="Mavromatis K."/>
            <person name="Pagani I."/>
            <person name="Ivanova N."/>
            <person name="Ovchinnikova G."/>
            <person name="Lu M."/>
            <person name="Detter J.C."/>
            <person name="Tapia R."/>
            <person name="Han C."/>
            <person name="Land M."/>
            <person name="Hauser L."/>
            <person name="Markowitz V."/>
            <person name="Cheng J.-F."/>
            <person name="Hugenholtz P."/>
            <person name="Woyke T."/>
            <person name="Wu D."/>
            <person name="Spring S."/>
            <person name="Schroeder M."/>
            <person name="Brambilla E."/>
            <person name="Klenk H.-P."/>
            <person name="Eisen J.A."/>
        </authorList>
    </citation>
    <scope>NUCLEOTIDE SEQUENCE [LARGE SCALE GENOMIC DNA]</scope>
    <source>
        <strain evidence="13">ATCC BAA-1237 / DSM 17374 / SPN1</strain>
    </source>
</reference>
<evidence type="ECO:0000313" key="12">
    <source>
        <dbReference type="EMBL" id="AEC02794.1"/>
    </source>
</evidence>
<comment type="similarity">
    <text evidence="7">Belongs to the UvrC family.</text>
</comment>
<organism evidence="12 13">
    <name type="scientific">Parasphaerochaeta coccoides (strain ATCC BAA-1237 / DSM 17374 / SPN1)</name>
    <name type="common">Sphaerochaeta coccoides</name>
    <dbReference type="NCBI Taxonomy" id="760011"/>
    <lineage>
        <taxon>Bacteria</taxon>
        <taxon>Pseudomonadati</taxon>
        <taxon>Spirochaetota</taxon>
        <taxon>Spirochaetia</taxon>
        <taxon>Spirochaetales</taxon>
        <taxon>Sphaerochaetaceae</taxon>
        <taxon>Parasphaerochaeta</taxon>
    </lineage>
</organism>
<dbReference type="HAMAP" id="MF_00203">
    <property type="entry name" value="UvrC"/>
    <property type="match status" value="1"/>
</dbReference>
<sequence length="611" mass="68541">MKDDDAGTTGNETDAASAVEGMPPREQARALPHAPGVYVMKDSSGHVIYVGKAKDLRKRVTSYFLSGRNIKTEALVRKISDIDHIIVGTDYEALILENNLIKKYAPHYNISLKDGKSYPLIRITAEPFPKVFKTRRVIKDGSSYYGPYPDAHKLDTCLELISKIFPLRRCGSPLRMREKPCLYHHIGMCAGPCIGAVTEEQYKTYVDQVRKFLEDGSESLEEKIRAEMASASKKLDFETAAAKRDVLLALESVNRTRQVEDFSDESRDYAAIEMRAPLCTVSIMQIREGKLIGRALYRAETLGDETETLLNFLMQYYADGEQLPKTLYVSHEIDTDLIRQYFSQTHDRHIEVTLPMEGKHFRIVKMAAENAARDVEKRLRSRDNTGALEELAQELGLEAPPMLIEGFDIAQLAGKYTVASLISFRDGNPDPKNYRRFNIKSLDGRIDDFEAVREAIARRYTRVLNENLEKPGLIMIDGGKGQVGAAREILDSLGLSDIPLVGLAKDLEEIVFDDDRPSLLLPEDSPALRVLIAVRDECHRFATNANQRLRSQDATFKLLESVEGVGSARSARIMRTFGSLDALLSASEEDIASKAKIPLIVARKILRKLNL</sequence>
<evidence type="ECO:0000259" key="10">
    <source>
        <dbReference type="PROSITE" id="PS50164"/>
    </source>
</evidence>
<dbReference type="Pfam" id="PF02151">
    <property type="entry name" value="UVR"/>
    <property type="match status" value="1"/>
</dbReference>
<evidence type="ECO:0000259" key="11">
    <source>
        <dbReference type="PROSITE" id="PS50165"/>
    </source>
</evidence>
<feature type="region of interest" description="Disordered" evidence="8">
    <location>
        <begin position="1"/>
        <end position="24"/>
    </location>
</feature>
<evidence type="ECO:0000256" key="5">
    <source>
        <dbReference type="ARBA" id="ARBA00023204"/>
    </source>
</evidence>
<dbReference type="GO" id="GO:0009432">
    <property type="term" value="P:SOS response"/>
    <property type="evidence" value="ECO:0007669"/>
    <property type="project" value="UniProtKB-UniRule"/>
</dbReference>
<dbReference type="OrthoDB" id="9804933at2"/>
<evidence type="ECO:0000313" key="13">
    <source>
        <dbReference type="Proteomes" id="UP000007939"/>
    </source>
</evidence>
<keyword evidence="6 7" id="KW-0742">SOS response</keyword>
<dbReference type="SMART" id="SM00465">
    <property type="entry name" value="GIYc"/>
    <property type="match status" value="1"/>
</dbReference>
<dbReference type="EMBL" id="CP002659">
    <property type="protein sequence ID" value="AEC02794.1"/>
    <property type="molecule type" value="Genomic_DNA"/>
</dbReference>
<dbReference type="PANTHER" id="PTHR30562">
    <property type="entry name" value="UVRC/OXIDOREDUCTASE"/>
    <property type="match status" value="1"/>
</dbReference>
<comment type="function">
    <text evidence="7">The UvrABC repair system catalyzes the recognition and processing of DNA lesions. UvrC both incises the 5' and 3' sides of the lesion. The N-terminal half is responsible for the 3' incision and the C-terminal half is responsible for the 5' incision.</text>
</comment>
<dbReference type="Pfam" id="PF08459">
    <property type="entry name" value="UvrC_RNaseH_dom"/>
    <property type="match status" value="1"/>
</dbReference>
<evidence type="ECO:0000256" key="4">
    <source>
        <dbReference type="ARBA" id="ARBA00022881"/>
    </source>
</evidence>
<dbReference type="InterPro" id="IPR036876">
    <property type="entry name" value="UVR_dom_sf"/>
</dbReference>
<dbReference type="PROSITE" id="PS50164">
    <property type="entry name" value="GIY_YIG"/>
    <property type="match status" value="1"/>
</dbReference>
<dbReference type="HOGENOM" id="CLU_014841_3_2_12"/>
<dbReference type="InterPro" id="IPR047296">
    <property type="entry name" value="GIY-YIG_UvrC_Cho"/>
</dbReference>
<dbReference type="InterPro" id="IPR001162">
    <property type="entry name" value="UvrC_RNase_H_dom"/>
</dbReference>
<protein>
    <recommendedName>
        <fullName evidence="7">UvrABC system protein C</fullName>
        <shortName evidence="7">Protein UvrC</shortName>
    </recommendedName>
    <alternativeName>
        <fullName evidence="7">Excinuclease ABC subunit C</fullName>
    </alternativeName>
</protein>
<dbReference type="InterPro" id="IPR010994">
    <property type="entry name" value="RuvA_2-like"/>
</dbReference>
<evidence type="ECO:0000256" key="3">
    <source>
        <dbReference type="ARBA" id="ARBA00022769"/>
    </source>
</evidence>
<dbReference type="Proteomes" id="UP000007939">
    <property type="component" value="Chromosome"/>
</dbReference>
<dbReference type="Gene3D" id="3.40.1440.10">
    <property type="entry name" value="GIY-YIG endonuclease"/>
    <property type="match status" value="1"/>
</dbReference>
<dbReference type="InterPro" id="IPR035901">
    <property type="entry name" value="GIY-YIG_endonuc_sf"/>
</dbReference>
<dbReference type="GO" id="GO:0009381">
    <property type="term" value="F:excinuclease ABC activity"/>
    <property type="evidence" value="ECO:0007669"/>
    <property type="project" value="UniProtKB-UniRule"/>
</dbReference>
<dbReference type="Gene3D" id="3.30.420.340">
    <property type="entry name" value="UvrC, RNAse H endonuclease domain"/>
    <property type="match status" value="1"/>
</dbReference>
<dbReference type="NCBIfam" id="TIGR00194">
    <property type="entry name" value="uvrC"/>
    <property type="match status" value="1"/>
</dbReference>
<dbReference type="InterPro" id="IPR001943">
    <property type="entry name" value="UVR_dom"/>
</dbReference>
<dbReference type="Gene3D" id="1.10.150.20">
    <property type="entry name" value="5' to 3' exonuclease, C-terminal subdomain"/>
    <property type="match status" value="1"/>
</dbReference>
<feature type="domain" description="GIY-YIG" evidence="10">
    <location>
        <begin position="33"/>
        <end position="110"/>
    </location>
</feature>
<proteinExistence type="inferred from homology"/>
<dbReference type="InterPro" id="IPR004791">
    <property type="entry name" value="UvrC"/>
</dbReference>
<gene>
    <name evidence="7" type="primary">uvrC</name>
    <name evidence="12" type="ordered locus">Spico_1592</name>
</gene>
<dbReference type="GO" id="GO:0005737">
    <property type="term" value="C:cytoplasm"/>
    <property type="evidence" value="ECO:0007669"/>
    <property type="project" value="UniProtKB-SubCell"/>
</dbReference>
<name>F4GJP7_PARC1</name>
<evidence type="ECO:0000256" key="7">
    <source>
        <dbReference type="HAMAP-Rule" id="MF_00203"/>
    </source>
</evidence>
<dbReference type="CDD" id="cd10434">
    <property type="entry name" value="GIY-YIG_UvrC_Cho"/>
    <property type="match status" value="1"/>
</dbReference>
<keyword evidence="1 7" id="KW-0963">Cytoplasm</keyword>
<dbReference type="RefSeq" id="WP_013740188.1">
    <property type="nucleotide sequence ID" value="NC_015436.1"/>
</dbReference>
<dbReference type="SUPFAM" id="SSF46600">
    <property type="entry name" value="C-terminal UvrC-binding domain of UvrB"/>
    <property type="match status" value="1"/>
</dbReference>
<keyword evidence="4 7" id="KW-0267">Excision nuclease</keyword>
<dbReference type="InterPro" id="IPR038476">
    <property type="entry name" value="UvrC_RNase_H_dom_sf"/>
</dbReference>
<dbReference type="eggNOG" id="COG0322">
    <property type="taxonomic scope" value="Bacteria"/>
</dbReference>
<dbReference type="STRING" id="760011.Spico_1592"/>
<keyword evidence="2 7" id="KW-0227">DNA damage</keyword>
<dbReference type="PROSITE" id="PS50151">
    <property type="entry name" value="UVR"/>
    <property type="match status" value="1"/>
</dbReference>
<evidence type="ECO:0000256" key="1">
    <source>
        <dbReference type="ARBA" id="ARBA00022490"/>
    </source>
</evidence>
<feature type="domain" description="UVR" evidence="9">
    <location>
        <begin position="218"/>
        <end position="253"/>
    </location>
</feature>
<reference evidence="12 13" key="2">
    <citation type="journal article" date="2012" name="Stand. Genomic Sci.">
        <title>Complete genome sequence of the termite hindgut bacterium Spirochaeta coccoides type strain (SPN1(T)), reclassification in the genus Sphaerochaeta as Sphaerochaeta coccoides comb. nov. and emendations of the family Spirochaetaceae and the genus Sphaerochaeta.</title>
        <authorList>
            <person name="Abt B."/>
            <person name="Han C."/>
            <person name="Scheuner C."/>
            <person name="Lu M."/>
            <person name="Lapidus A."/>
            <person name="Nolan M."/>
            <person name="Lucas S."/>
            <person name="Hammon N."/>
            <person name="Deshpande S."/>
            <person name="Cheng J.F."/>
            <person name="Tapia R."/>
            <person name="Goodwin L.A."/>
            <person name="Pitluck S."/>
            <person name="Liolios K."/>
            <person name="Pagani I."/>
            <person name="Ivanova N."/>
            <person name="Mavromatis K."/>
            <person name="Mikhailova N."/>
            <person name="Huntemann M."/>
            <person name="Pati A."/>
            <person name="Chen A."/>
            <person name="Palaniappan K."/>
            <person name="Land M."/>
            <person name="Hauser L."/>
            <person name="Brambilla E.M."/>
            <person name="Rohde M."/>
            <person name="Spring S."/>
            <person name="Gronow S."/>
            <person name="Goker M."/>
            <person name="Woyke T."/>
            <person name="Bristow J."/>
            <person name="Eisen J.A."/>
            <person name="Markowitz V."/>
            <person name="Hugenholtz P."/>
            <person name="Kyrpides N.C."/>
            <person name="Klenk H.P."/>
            <person name="Detter J.C."/>
        </authorList>
    </citation>
    <scope>NUCLEOTIDE SEQUENCE [LARGE SCALE GENOMIC DNA]</scope>
    <source>
        <strain evidence="13">ATCC BAA-1237 / DSM 17374 / SPN1</strain>
    </source>
</reference>
<dbReference type="AlphaFoldDB" id="F4GJP7"/>
<evidence type="ECO:0000256" key="8">
    <source>
        <dbReference type="SAM" id="MobiDB-lite"/>
    </source>
</evidence>
<keyword evidence="13" id="KW-1185">Reference proteome</keyword>
<dbReference type="InterPro" id="IPR000305">
    <property type="entry name" value="GIY-YIG_endonuc"/>
</dbReference>
<dbReference type="InterPro" id="IPR050066">
    <property type="entry name" value="UvrABC_protein_C"/>
</dbReference>
<evidence type="ECO:0000256" key="2">
    <source>
        <dbReference type="ARBA" id="ARBA00022763"/>
    </source>
</evidence>
<dbReference type="FunFam" id="3.40.1440.10:FF:000001">
    <property type="entry name" value="UvrABC system protein C"/>
    <property type="match status" value="1"/>
</dbReference>
<dbReference type="Pfam" id="PF01541">
    <property type="entry name" value="GIY-YIG"/>
    <property type="match status" value="1"/>
</dbReference>
<evidence type="ECO:0000259" key="9">
    <source>
        <dbReference type="PROSITE" id="PS50151"/>
    </source>
</evidence>
<comment type="subunit">
    <text evidence="7">Interacts with UvrB in an incision complex.</text>
</comment>
<keyword evidence="5 7" id="KW-0234">DNA repair</keyword>
<dbReference type="GO" id="GO:0006289">
    <property type="term" value="P:nucleotide-excision repair"/>
    <property type="evidence" value="ECO:0007669"/>
    <property type="project" value="UniProtKB-UniRule"/>
</dbReference>
<dbReference type="KEGG" id="scc:Spico_1592"/>
<dbReference type="GO" id="GO:0009380">
    <property type="term" value="C:excinuclease repair complex"/>
    <property type="evidence" value="ECO:0007669"/>
    <property type="project" value="InterPro"/>
</dbReference>
<dbReference type="SUPFAM" id="SSF47781">
    <property type="entry name" value="RuvA domain 2-like"/>
    <property type="match status" value="1"/>
</dbReference>
<dbReference type="GO" id="GO:0003677">
    <property type="term" value="F:DNA binding"/>
    <property type="evidence" value="ECO:0007669"/>
    <property type="project" value="UniProtKB-UniRule"/>
</dbReference>
<evidence type="ECO:0000256" key="6">
    <source>
        <dbReference type="ARBA" id="ARBA00023236"/>
    </source>
</evidence>
<dbReference type="PANTHER" id="PTHR30562:SF1">
    <property type="entry name" value="UVRABC SYSTEM PROTEIN C"/>
    <property type="match status" value="1"/>
</dbReference>
<accession>F4GJP7</accession>
<comment type="subcellular location">
    <subcellularLocation>
        <location evidence="7">Cytoplasm</location>
    </subcellularLocation>
</comment>
<dbReference type="SUPFAM" id="SSF82771">
    <property type="entry name" value="GIY-YIG endonuclease"/>
    <property type="match status" value="1"/>
</dbReference>
<feature type="domain" description="UvrC family homology region profile" evidence="11">
    <location>
        <begin position="281"/>
        <end position="490"/>
    </location>
</feature>